<proteinExistence type="predicted"/>
<accession>A0A1M4Y6K2</accession>
<sequence length="222" mass="24517">MNHRLTGQNSSRQFLPLKDPRRFTLSHLYLVGTLVLISVFGTFVLIHSNQDQKTGLKSSSSNQIKTTLVNKTPHSTYNKRVAINKPTMPSNSNPTQKITNKKTEGIPKASSKIITTQPVKQKQSKTTALSQSSNKSSSKTISSSKSTSNKKQTQSSTNNTIPNSNSYGYNQTNNNYPNNSYSSNNEYNYVDNNTNDSRIVSVDPNSSGNSYSNEPGYIEGSY</sequence>
<evidence type="ECO:0000256" key="2">
    <source>
        <dbReference type="SAM" id="Phobius"/>
    </source>
</evidence>
<dbReference type="AlphaFoldDB" id="A0A1M4Y6K2"/>
<evidence type="ECO:0000256" key="1">
    <source>
        <dbReference type="SAM" id="MobiDB-lite"/>
    </source>
</evidence>
<feature type="compositionally biased region" description="Low complexity" evidence="1">
    <location>
        <begin position="130"/>
        <end position="195"/>
    </location>
</feature>
<evidence type="ECO:0000313" key="4">
    <source>
        <dbReference type="Proteomes" id="UP000184476"/>
    </source>
</evidence>
<evidence type="ECO:0000313" key="3">
    <source>
        <dbReference type="EMBL" id="SHF01299.1"/>
    </source>
</evidence>
<protein>
    <submittedName>
        <fullName evidence="3">Uncharacterized protein</fullName>
    </submittedName>
</protein>
<feature type="compositionally biased region" description="Polar residues" evidence="1">
    <location>
        <begin position="203"/>
        <end position="213"/>
    </location>
</feature>
<dbReference type="RefSeq" id="WP_139279069.1">
    <property type="nucleotide sequence ID" value="NZ_FQVL01000006.1"/>
</dbReference>
<feature type="transmembrane region" description="Helical" evidence="2">
    <location>
        <begin position="27"/>
        <end position="46"/>
    </location>
</feature>
<feature type="compositionally biased region" description="Polar residues" evidence="1">
    <location>
        <begin position="51"/>
        <end position="78"/>
    </location>
</feature>
<keyword evidence="4" id="KW-1185">Reference proteome</keyword>
<keyword evidence="2" id="KW-1133">Transmembrane helix</keyword>
<feature type="region of interest" description="Disordered" evidence="1">
    <location>
        <begin position="51"/>
        <end position="222"/>
    </location>
</feature>
<dbReference type="EMBL" id="FQVL01000006">
    <property type="protein sequence ID" value="SHF01299.1"/>
    <property type="molecule type" value="Genomic_DNA"/>
</dbReference>
<gene>
    <name evidence="3" type="ORF">SAMN05444392_10671</name>
</gene>
<keyword evidence="2" id="KW-0472">Membrane</keyword>
<reference evidence="3 4" key="1">
    <citation type="submission" date="2016-11" db="EMBL/GenBank/DDBJ databases">
        <authorList>
            <person name="Jaros S."/>
            <person name="Januszkiewicz K."/>
            <person name="Wedrychowicz H."/>
        </authorList>
    </citation>
    <scope>NUCLEOTIDE SEQUENCE [LARGE SCALE GENOMIC DNA]</scope>
    <source>
        <strain evidence="3 4">DSM 44666</strain>
    </source>
</reference>
<name>A0A1M4Y6K2_9BACL</name>
<organism evidence="3 4">
    <name type="scientific">Seinonella peptonophila</name>
    <dbReference type="NCBI Taxonomy" id="112248"/>
    <lineage>
        <taxon>Bacteria</taxon>
        <taxon>Bacillati</taxon>
        <taxon>Bacillota</taxon>
        <taxon>Bacilli</taxon>
        <taxon>Bacillales</taxon>
        <taxon>Thermoactinomycetaceae</taxon>
        <taxon>Seinonella</taxon>
    </lineage>
</organism>
<feature type="compositionally biased region" description="Polar residues" evidence="1">
    <location>
        <begin position="112"/>
        <end position="129"/>
    </location>
</feature>
<dbReference type="Proteomes" id="UP000184476">
    <property type="component" value="Unassembled WGS sequence"/>
</dbReference>
<keyword evidence="2" id="KW-0812">Transmembrane</keyword>
<feature type="compositionally biased region" description="Polar residues" evidence="1">
    <location>
        <begin position="87"/>
        <end position="98"/>
    </location>
</feature>